<sequence>MKSLSSLSSCIVMVGVHRSSLSVICPLDVVTECPLTVFLGPPLIVLVKCYDGMKSSSSPPPSISG</sequence>
<accession>A0A0A9DH53</accession>
<reference evidence="1" key="2">
    <citation type="journal article" date="2015" name="Data Brief">
        <title>Shoot transcriptome of the giant reed, Arundo donax.</title>
        <authorList>
            <person name="Barrero R.A."/>
            <person name="Guerrero F.D."/>
            <person name="Moolhuijzen P."/>
            <person name="Goolsby J.A."/>
            <person name="Tidwell J."/>
            <person name="Bellgard S.E."/>
            <person name="Bellgard M.I."/>
        </authorList>
    </citation>
    <scope>NUCLEOTIDE SEQUENCE</scope>
    <source>
        <tissue evidence="1">Shoot tissue taken approximately 20 cm above the soil surface</tissue>
    </source>
</reference>
<name>A0A0A9DH53_ARUDO</name>
<dbReference type="AlphaFoldDB" id="A0A0A9DH53"/>
<reference evidence="1" key="1">
    <citation type="submission" date="2014-09" db="EMBL/GenBank/DDBJ databases">
        <authorList>
            <person name="Magalhaes I.L.F."/>
            <person name="Oliveira U."/>
            <person name="Santos F.R."/>
            <person name="Vidigal T.H.D.A."/>
            <person name="Brescovit A.D."/>
            <person name="Santos A.J."/>
        </authorList>
    </citation>
    <scope>NUCLEOTIDE SEQUENCE</scope>
    <source>
        <tissue evidence="1">Shoot tissue taken approximately 20 cm above the soil surface</tissue>
    </source>
</reference>
<evidence type="ECO:0000313" key="1">
    <source>
        <dbReference type="EMBL" id="JAD84975.1"/>
    </source>
</evidence>
<organism evidence="1">
    <name type="scientific">Arundo donax</name>
    <name type="common">Giant reed</name>
    <name type="synonym">Donax arundinaceus</name>
    <dbReference type="NCBI Taxonomy" id="35708"/>
    <lineage>
        <taxon>Eukaryota</taxon>
        <taxon>Viridiplantae</taxon>
        <taxon>Streptophyta</taxon>
        <taxon>Embryophyta</taxon>
        <taxon>Tracheophyta</taxon>
        <taxon>Spermatophyta</taxon>
        <taxon>Magnoliopsida</taxon>
        <taxon>Liliopsida</taxon>
        <taxon>Poales</taxon>
        <taxon>Poaceae</taxon>
        <taxon>PACMAD clade</taxon>
        <taxon>Arundinoideae</taxon>
        <taxon>Arundineae</taxon>
        <taxon>Arundo</taxon>
    </lineage>
</organism>
<protein>
    <submittedName>
        <fullName evidence="1">Uncharacterized protein</fullName>
    </submittedName>
</protein>
<proteinExistence type="predicted"/>
<dbReference type="EMBL" id="GBRH01212920">
    <property type="protein sequence ID" value="JAD84975.1"/>
    <property type="molecule type" value="Transcribed_RNA"/>
</dbReference>